<accession>K2H2D8</accession>
<protein>
    <submittedName>
        <fullName evidence="1">Uncharacterized protein</fullName>
    </submittedName>
</protein>
<evidence type="ECO:0000313" key="1">
    <source>
        <dbReference type="EMBL" id="EKE30030.1"/>
    </source>
</evidence>
<name>K2H2D8_9BACT</name>
<reference evidence="1" key="1">
    <citation type="journal article" date="2012" name="Science">
        <title>Fermentation, hydrogen, and sulfur metabolism in multiple uncultivated bacterial phyla.</title>
        <authorList>
            <person name="Wrighton K.C."/>
            <person name="Thomas B.C."/>
            <person name="Sharon I."/>
            <person name="Miller C.S."/>
            <person name="Castelle C.J."/>
            <person name="VerBerkmoes N.C."/>
            <person name="Wilkins M.J."/>
            <person name="Hettich R.L."/>
            <person name="Lipton M.S."/>
            <person name="Williams K.H."/>
            <person name="Long P.E."/>
            <person name="Banfield J.F."/>
        </authorList>
    </citation>
    <scope>NUCLEOTIDE SEQUENCE [LARGE SCALE GENOMIC DNA]</scope>
</reference>
<dbReference type="AlphaFoldDB" id="K2H2D8"/>
<gene>
    <name evidence="1" type="ORF">ACD_2C00055G0001</name>
</gene>
<organism evidence="1">
    <name type="scientific">uncultured bacterium</name>
    <name type="common">gcode 4</name>
    <dbReference type="NCBI Taxonomy" id="1234023"/>
    <lineage>
        <taxon>Bacteria</taxon>
        <taxon>environmental samples</taxon>
    </lineage>
</organism>
<comment type="caution">
    <text evidence="1">The sequence shown here is derived from an EMBL/GenBank/DDBJ whole genome shotgun (WGS) entry which is preliminary data.</text>
</comment>
<sequence length="52" mass="5934">MITEIGTTIRTVPKSGWRASGMTTTETIMRKGMSHSWSEDISHFLLFKKYAI</sequence>
<proteinExistence type="predicted"/>
<dbReference type="EMBL" id="AMFJ01000055">
    <property type="protein sequence ID" value="EKE30030.1"/>
    <property type="molecule type" value="Genomic_DNA"/>
</dbReference>